<dbReference type="SUPFAM" id="SSF49899">
    <property type="entry name" value="Concanavalin A-like lectins/glucanases"/>
    <property type="match status" value="1"/>
</dbReference>
<evidence type="ECO:0000256" key="3">
    <source>
        <dbReference type="ARBA" id="ARBA00022729"/>
    </source>
</evidence>
<dbReference type="Proteomes" id="UP000007509">
    <property type="component" value="Unassembled WGS sequence"/>
</dbReference>
<dbReference type="Gene3D" id="2.60.120.200">
    <property type="match status" value="1"/>
</dbReference>
<organism evidence="7 8">
    <name type="scientific">Chryseobacterium populi</name>
    <dbReference type="NCBI Taxonomy" id="1144316"/>
    <lineage>
        <taxon>Bacteria</taxon>
        <taxon>Pseudomonadati</taxon>
        <taxon>Bacteroidota</taxon>
        <taxon>Flavobacteriia</taxon>
        <taxon>Flavobacteriales</taxon>
        <taxon>Weeksellaceae</taxon>
        <taxon>Chryseobacterium group</taxon>
        <taxon>Chryseobacterium</taxon>
    </lineage>
</organism>
<feature type="domain" description="L-type lectin-like" evidence="6">
    <location>
        <begin position="33"/>
        <end position="252"/>
    </location>
</feature>
<evidence type="ECO:0000256" key="4">
    <source>
        <dbReference type="ARBA" id="ARBA00022989"/>
    </source>
</evidence>
<keyword evidence="5" id="KW-0472">Membrane</keyword>
<evidence type="ECO:0000256" key="2">
    <source>
        <dbReference type="ARBA" id="ARBA00022692"/>
    </source>
</evidence>
<feature type="non-terminal residue" evidence="7">
    <location>
        <position position="272"/>
    </location>
</feature>
<evidence type="ECO:0000313" key="8">
    <source>
        <dbReference type="Proteomes" id="UP000007509"/>
    </source>
</evidence>
<dbReference type="GO" id="GO:0005537">
    <property type="term" value="F:D-mannose binding"/>
    <property type="evidence" value="ECO:0007669"/>
    <property type="project" value="TreeGrafter"/>
</dbReference>
<dbReference type="InterPro" id="IPR013320">
    <property type="entry name" value="ConA-like_dom_sf"/>
</dbReference>
<comment type="subcellular location">
    <subcellularLocation>
        <location evidence="1">Membrane</location>
        <topology evidence="1">Single-pass type I membrane protein</topology>
    </subcellularLocation>
</comment>
<accession>J3CBV3</accession>
<dbReference type="GO" id="GO:0030134">
    <property type="term" value="C:COPII-coated ER to Golgi transport vesicle"/>
    <property type="evidence" value="ECO:0007669"/>
    <property type="project" value="TreeGrafter"/>
</dbReference>
<dbReference type="GO" id="GO:0004553">
    <property type="term" value="F:hydrolase activity, hydrolyzing O-glycosyl compounds"/>
    <property type="evidence" value="ECO:0007669"/>
    <property type="project" value="UniProtKB-ARBA"/>
</dbReference>
<comment type="caution">
    <text evidence="7">The sequence shown here is derived from an EMBL/GenBank/DDBJ whole genome shotgun (WGS) entry which is preliminary data.</text>
</comment>
<dbReference type="Pfam" id="PF03388">
    <property type="entry name" value="Lectin_leg-like"/>
    <property type="match status" value="1"/>
</dbReference>
<evidence type="ECO:0000313" key="7">
    <source>
        <dbReference type="EMBL" id="EJL68469.1"/>
    </source>
</evidence>
<keyword evidence="7" id="KW-0430">Lectin</keyword>
<keyword evidence="3" id="KW-0732">Signal</keyword>
<proteinExistence type="predicted"/>
<protein>
    <submittedName>
        <fullName evidence="7">Legume-like lectin family</fullName>
    </submittedName>
</protein>
<dbReference type="InterPro" id="IPR005052">
    <property type="entry name" value="Lectin_leg"/>
</dbReference>
<dbReference type="EMBL" id="AKJY01000093">
    <property type="protein sequence ID" value="EJL68469.1"/>
    <property type="molecule type" value="Genomic_DNA"/>
</dbReference>
<dbReference type="PANTHER" id="PTHR12223:SF28">
    <property type="entry name" value="LECTIN, MANNOSE BINDING 1 LIKE"/>
    <property type="match status" value="1"/>
</dbReference>
<keyword evidence="4" id="KW-1133">Transmembrane helix</keyword>
<dbReference type="AlphaFoldDB" id="J3CBV3"/>
<name>J3CBV3_9FLAO</name>
<evidence type="ECO:0000256" key="5">
    <source>
        <dbReference type="ARBA" id="ARBA00023136"/>
    </source>
</evidence>
<reference evidence="7 8" key="1">
    <citation type="journal article" date="2012" name="J. Bacteriol.">
        <title>Twenty-one genome sequences from Pseudomonas species and 19 genome sequences from diverse bacteria isolated from the rhizosphere and endosphere of Populus deltoides.</title>
        <authorList>
            <person name="Brown S.D."/>
            <person name="Utturkar S.M."/>
            <person name="Klingeman D.M."/>
            <person name="Johnson C.M."/>
            <person name="Martin S.L."/>
            <person name="Land M.L."/>
            <person name="Lu T.Y."/>
            <person name="Schadt C.W."/>
            <person name="Doktycz M.J."/>
            <person name="Pelletier D.A."/>
        </authorList>
    </citation>
    <scope>NUCLEOTIDE SEQUENCE [LARGE SCALE GENOMIC DNA]</scope>
    <source>
        <strain evidence="7 8">CF314</strain>
    </source>
</reference>
<dbReference type="GO" id="GO:0016020">
    <property type="term" value="C:membrane"/>
    <property type="evidence" value="ECO:0007669"/>
    <property type="project" value="UniProtKB-SubCell"/>
</dbReference>
<keyword evidence="2" id="KW-0812">Transmembrane</keyword>
<dbReference type="InterPro" id="IPR051136">
    <property type="entry name" value="Intracellular_Lectin-GPT"/>
</dbReference>
<keyword evidence="8" id="KW-1185">Reference proteome</keyword>
<dbReference type="PANTHER" id="PTHR12223">
    <property type="entry name" value="VESICULAR MANNOSE-BINDING LECTIN"/>
    <property type="match status" value="1"/>
</dbReference>
<dbReference type="GO" id="GO:0005975">
    <property type="term" value="P:carbohydrate metabolic process"/>
    <property type="evidence" value="ECO:0007669"/>
    <property type="project" value="UniProtKB-ARBA"/>
</dbReference>
<gene>
    <name evidence="7" type="ORF">PMI13_03669</name>
</gene>
<evidence type="ECO:0000256" key="1">
    <source>
        <dbReference type="ARBA" id="ARBA00004479"/>
    </source>
</evidence>
<evidence type="ECO:0000259" key="6">
    <source>
        <dbReference type="Pfam" id="PF03388"/>
    </source>
</evidence>
<sequence>MKKTLLTYFFIILLSLPGTLLSQTYQLTGNPVNTTGWDLVSSAAVNGDFIQLTPDQGGQYGAIKLANPINLRYCDKWKVEFDFRIDGNGTPQYGRGDGFTFWYLANPPTGFVSGGGLGIPANASGLMVGFDIFNNTTEGQMSKVHLLYGTNNSTNNNIEFNNTPGSTFHSPDLNPTQPFVGATYKHVEVNGETDLTNPTNWIIKVRIDGVLIVDQSFAPSGGAIGMTQGYFGFSAATGGASARHSIKNAKIFVDKVPILTNTVTPFVCVNPA</sequence>
<dbReference type="GO" id="GO:0006888">
    <property type="term" value="P:endoplasmic reticulum to Golgi vesicle-mediated transport"/>
    <property type="evidence" value="ECO:0007669"/>
    <property type="project" value="TreeGrafter"/>
</dbReference>